<dbReference type="AlphaFoldDB" id="X0Y029"/>
<comment type="caution">
    <text evidence="1">The sequence shown here is derived from an EMBL/GenBank/DDBJ whole genome shotgun (WGS) entry which is preliminary data.</text>
</comment>
<name>X0Y029_9ZZZZ</name>
<protein>
    <submittedName>
        <fullName evidence="1">Uncharacterized protein</fullName>
    </submittedName>
</protein>
<feature type="non-terminal residue" evidence="1">
    <location>
        <position position="157"/>
    </location>
</feature>
<organism evidence="1">
    <name type="scientific">marine sediment metagenome</name>
    <dbReference type="NCBI Taxonomy" id="412755"/>
    <lineage>
        <taxon>unclassified sequences</taxon>
        <taxon>metagenomes</taxon>
        <taxon>ecological metagenomes</taxon>
    </lineage>
</organism>
<proteinExistence type="predicted"/>
<reference evidence="1" key="1">
    <citation type="journal article" date="2014" name="Front. Microbiol.">
        <title>High frequency of phylogenetically diverse reductive dehalogenase-homologous genes in deep subseafloor sedimentary metagenomes.</title>
        <authorList>
            <person name="Kawai M."/>
            <person name="Futagami T."/>
            <person name="Toyoda A."/>
            <person name="Takaki Y."/>
            <person name="Nishi S."/>
            <person name="Hori S."/>
            <person name="Arai W."/>
            <person name="Tsubouchi T."/>
            <person name="Morono Y."/>
            <person name="Uchiyama I."/>
            <person name="Ito T."/>
            <person name="Fujiyama A."/>
            <person name="Inagaki F."/>
            <person name="Takami H."/>
        </authorList>
    </citation>
    <scope>NUCLEOTIDE SEQUENCE</scope>
    <source>
        <strain evidence="1">Expedition CK06-06</strain>
    </source>
</reference>
<dbReference type="EMBL" id="BARS01046222">
    <property type="protein sequence ID" value="GAG40762.1"/>
    <property type="molecule type" value="Genomic_DNA"/>
</dbReference>
<accession>X0Y029</accession>
<evidence type="ECO:0000313" key="1">
    <source>
        <dbReference type="EMBL" id="GAG40762.1"/>
    </source>
</evidence>
<sequence>MVDILEGGAEAGAFIQNDNRRHVFAWSPHNHPPRYKYLKTTSGNITPGMIVKRGTGAGGEGTCTENGTQEHMGYGITELDKKQITLCTDTYASGDLIPVIPFIGNEGTICRNLLITDPSAAIPADAPFESDAGGKGEVSGEDIDTVYYRSEHHIADA</sequence>
<gene>
    <name evidence="1" type="ORF">S01H1_69601</name>
</gene>